<protein>
    <recommendedName>
        <fullName evidence="4">Secreted protein</fullName>
    </recommendedName>
</protein>
<dbReference type="AlphaFoldDB" id="A0AAJ0F255"/>
<comment type="caution">
    <text evidence="2">The sequence shown here is derived from an EMBL/GenBank/DDBJ whole genome shotgun (WGS) entry which is preliminary data.</text>
</comment>
<feature type="signal peptide" evidence="1">
    <location>
        <begin position="1"/>
        <end position="15"/>
    </location>
</feature>
<accession>A0AAJ0F255</accession>
<sequence length="139" mass="15688">MTKMAVLIVLHVVWCSEIEYRDKSGWIAVWSVPCHQLTTGVRKNGSQVFGARCSVDRGRRATRRYVPAVWSPERFWRGVYTLPCVGTVMAEGMGGLRVGRWKEVLFPARGVAAGRSSFRGLTTRDGWQANDRWLDAVKC</sequence>
<organism evidence="2 3">
    <name type="scientific">Echria macrotheca</name>
    <dbReference type="NCBI Taxonomy" id="438768"/>
    <lineage>
        <taxon>Eukaryota</taxon>
        <taxon>Fungi</taxon>
        <taxon>Dikarya</taxon>
        <taxon>Ascomycota</taxon>
        <taxon>Pezizomycotina</taxon>
        <taxon>Sordariomycetes</taxon>
        <taxon>Sordariomycetidae</taxon>
        <taxon>Sordariales</taxon>
        <taxon>Schizotheciaceae</taxon>
        <taxon>Echria</taxon>
    </lineage>
</organism>
<evidence type="ECO:0000313" key="3">
    <source>
        <dbReference type="Proteomes" id="UP001239445"/>
    </source>
</evidence>
<gene>
    <name evidence="2" type="ORF">QBC47DRAFT_389385</name>
</gene>
<keyword evidence="3" id="KW-1185">Reference proteome</keyword>
<evidence type="ECO:0008006" key="4">
    <source>
        <dbReference type="Google" id="ProtNLM"/>
    </source>
</evidence>
<name>A0AAJ0F255_9PEZI</name>
<evidence type="ECO:0000256" key="1">
    <source>
        <dbReference type="SAM" id="SignalP"/>
    </source>
</evidence>
<dbReference type="EMBL" id="MU839840">
    <property type="protein sequence ID" value="KAK1751976.1"/>
    <property type="molecule type" value="Genomic_DNA"/>
</dbReference>
<feature type="chain" id="PRO_5042608464" description="Secreted protein" evidence="1">
    <location>
        <begin position="16"/>
        <end position="139"/>
    </location>
</feature>
<keyword evidence="1" id="KW-0732">Signal</keyword>
<evidence type="ECO:0000313" key="2">
    <source>
        <dbReference type="EMBL" id="KAK1751976.1"/>
    </source>
</evidence>
<proteinExistence type="predicted"/>
<reference evidence="2" key="1">
    <citation type="submission" date="2023-06" db="EMBL/GenBank/DDBJ databases">
        <title>Genome-scale phylogeny and comparative genomics of the fungal order Sordariales.</title>
        <authorList>
            <consortium name="Lawrence Berkeley National Laboratory"/>
            <person name="Hensen N."/>
            <person name="Bonometti L."/>
            <person name="Westerberg I."/>
            <person name="Brannstrom I.O."/>
            <person name="Guillou S."/>
            <person name="Cros-Aarteil S."/>
            <person name="Calhoun S."/>
            <person name="Haridas S."/>
            <person name="Kuo A."/>
            <person name="Mondo S."/>
            <person name="Pangilinan J."/>
            <person name="Riley R."/>
            <person name="Labutti K."/>
            <person name="Andreopoulos B."/>
            <person name="Lipzen A."/>
            <person name="Chen C."/>
            <person name="Yanf M."/>
            <person name="Daum C."/>
            <person name="Ng V."/>
            <person name="Clum A."/>
            <person name="Steindorff A."/>
            <person name="Ohm R."/>
            <person name="Martin F."/>
            <person name="Silar P."/>
            <person name="Natvig D."/>
            <person name="Lalanne C."/>
            <person name="Gautier V."/>
            <person name="Ament-Velasquez S.L."/>
            <person name="Kruys A."/>
            <person name="Hutchinson M.I."/>
            <person name="Powell A.J."/>
            <person name="Barry K."/>
            <person name="Miller A.N."/>
            <person name="Grigoriev I.V."/>
            <person name="Debuchy R."/>
            <person name="Gladieux P."/>
            <person name="Thoren M.H."/>
            <person name="Johannesson H."/>
        </authorList>
    </citation>
    <scope>NUCLEOTIDE SEQUENCE</scope>
    <source>
        <strain evidence="2">PSN4</strain>
    </source>
</reference>
<dbReference type="Proteomes" id="UP001239445">
    <property type="component" value="Unassembled WGS sequence"/>
</dbReference>